<feature type="signal peptide" evidence="1">
    <location>
        <begin position="1"/>
        <end position="19"/>
    </location>
</feature>
<dbReference type="Proteomes" id="UP000620124">
    <property type="component" value="Unassembled WGS sequence"/>
</dbReference>
<dbReference type="GO" id="GO:0005576">
    <property type="term" value="C:extracellular region"/>
    <property type="evidence" value="ECO:0007669"/>
    <property type="project" value="TreeGrafter"/>
</dbReference>
<dbReference type="PANTHER" id="PTHR38123">
    <property type="entry name" value="CELL WALL SERINE-THREONINE-RICH GALACTOMANNOPROTEIN MP1 (AFU_ORTHOLOGUE AFUA_4G03240)"/>
    <property type="match status" value="1"/>
</dbReference>
<sequence>MVQITRFLTVLSVAAVGLALTVKRDAATVEADIAKISSQVTTLDNAIEAYPPHRWNSCQCSGMPFCDDCHAIHTDATNLITTLNGAVTDVTVATPQLSEADGRTILTSVEAIEPVILDALTDIVVKKPAFAALPIGGIPALILQDLEKLKTATVAFSSGLITIAPPDLVDEATDLSNNITAAFDPAIAAYSS</sequence>
<accession>A0A8H6XYX3</accession>
<feature type="chain" id="PRO_5034674736" evidence="1">
    <location>
        <begin position="20"/>
        <end position="192"/>
    </location>
</feature>
<reference evidence="2" key="1">
    <citation type="submission" date="2020-05" db="EMBL/GenBank/DDBJ databases">
        <title>Mycena genomes resolve the evolution of fungal bioluminescence.</title>
        <authorList>
            <person name="Tsai I.J."/>
        </authorList>
    </citation>
    <scope>NUCLEOTIDE SEQUENCE</scope>
    <source>
        <strain evidence="2">CCC161011</strain>
    </source>
</reference>
<protein>
    <submittedName>
        <fullName evidence="2">Hydrophobic surface binding protein</fullName>
    </submittedName>
</protein>
<dbReference type="PANTHER" id="PTHR38123:SF1">
    <property type="entry name" value="HYDROPHOBIC SURFACE BINDING PROTEIN"/>
    <property type="match status" value="1"/>
</dbReference>
<keyword evidence="1" id="KW-0732">Signal</keyword>
<evidence type="ECO:0000256" key="1">
    <source>
        <dbReference type="SAM" id="SignalP"/>
    </source>
</evidence>
<dbReference type="EMBL" id="JACAZI010000010">
    <property type="protein sequence ID" value="KAF7350153.1"/>
    <property type="molecule type" value="Genomic_DNA"/>
</dbReference>
<dbReference type="OrthoDB" id="3485059at2759"/>
<dbReference type="AlphaFoldDB" id="A0A8H6XYX3"/>
<name>A0A8H6XYX3_9AGAR</name>
<gene>
    <name evidence="2" type="ORF">MVEN_01317800</name>
</gene>
<evidence type="ECO:0000313" key="2">
    <source>
        <dbReference type="EMBL" id="KAF7350153.1"/>
    </source>
</evidence>
<dbReference type="InterPro" id="IPR021054">
    <property type="entry name" value="Cell_wall_mannoprotein_1"/>
</dbReference>
<comment type="caution">
    <text evidence="2">The sequence shown here is derived from an EMBL/GenBank/DDBJ whole genome shotgun (WGS) entry which is preliminary data.</text>
</comment>
<organism evidence="2 3">
    <name type="scientific">Mycena venus</name>
    <dbReference type="NCBI Taxonomy" id="2733690"/>
    <lineage>
        <taxon>Eukaryota</taxon>
        <taxon>Fungi</taxon>
        <taxon>Dikarya</taxon>
        <taxon>Basidiomycota</taxon>
        <taxon>Agaricomycotina</taxon>
        <taxon>Agaricomycetes</taxon>
        <taxon>Agaricomycetidae</taxon>
        <taxon>Agaricales</taxon>
        <taxon>Marasmiineae</taxon>
        <taxon>Mycenaceae</taxon>
        <taxon>Mycena</taxon>
    </lineage>
</organism>
<keyword evidence="3" id="KW-1185">Reference proteome</keyword>
<evidence type="ECO:0000313" key="3">
    <source>
        <dbReference type="Proteomes" id="UP000620124"/>
    </source>
</evidence>
<dbReference type="Gene3D" id="1.20.1280.140">
    <property type="match status" value="1"/>
</dbReference>
<proteinExistence type="predicted"/>
<dbReference type="Pfam" id="PF12296">
    <property type="entry name" value="HsbA"/>
    <property type="match status" value="1"/>
</dbReference>